<dbReference type="SUPFAM" id="SSF55729">
    <property type="entry name" value="Acyl-CoA N-acyltransferases (Nat)"/>
    <property type="match status" value="1"/>
</dbReference>
<organism evidence="2 3">
    <name type="scientific">Streptosporangium brasiliense</name>
    <dbReference type="NCBI Taxonomy" id="47480"/>
    <lineage>
        <taxon>Bacteria</taxon>
        <taxon>Bacillati</taxon>
        <taxon>Actinomycetota</taxon>
        <taxon>Actinomycetes</taxon>
        <taxon>Streptosporangiales</taxon>
        <taxon>Streptosporangiaceae</taxon>
        <taxon>Streptosporangium</taxon>
    </lineage>
</organism>
<comment type="caution">
    <text evidence="2">The sequence shown here is derived from an EMBL/GenBank/DDBJ whole genome shotgun (WGS) entry which is preliminary data.</text>
</comment>
<dbReference type="Pfam" id="PF00583">
    <property type="entry name" value="Acetyltransf_1"/>
    <property type="match status" value="1"/>
</dbReference>
<dbReference type="RefSeq" id="WP_306874066.1">
    <property type="nucleotide sequence ID" value="NZ_JAUSRB010000002.1"/>
</dbReference>
<feature type="domain" description="N-acetyltransferase" evidence="1">
    <location>
        <begin position="152"/>
        <end position="299"/>
    </location>
</feature>
<name>A0ABT9RLP9_9ACTN</name>
<evidence type="ECO:0000259" key="1">
    <source>
        <dbReference type="PROSITE" id="PS51186"/>
    </source>
</evidence>
<gene>
    <name evidence="2" type="ORF">J2S55_009033</name>
</gene>
<dbReference type="InterPro" id="IPR000182">
    <property type="entry name" value="GNAT_dom"/>
</dbReference>
<evidence type="ECO:0000313" key="3">
    <source>
        <dbReference type="Proteomes" id="UP001230426"/>
    </source>
</evidence>
<protein>
    <submittedName>
        <fullName evidence="2">Ribosomal protein S18 acetylase RimI-like enzyme</fullName>
    </submittedName>
</protein>
<evidence type="ECO:0000313" key="2">
    <source>
        <dbReference type="EMBL" id="MDP9869767.1"/>
    </source>
</evidence>
<accession>A0ABT9RLP9</accession>
<reference evidence="2 3" key="1">
    <citation type="submission" date="2023-07" db="EMBL/GenBank/DDBJ databases">
        <title>Sequencing the genomes of 1000 actinobacteria strains.</title>
        <authorList>
            <person name="Klenk H.-P."/>
        </authorList>
    </citation>
    <scope>NUCLEOTIDE SEQUENCE [LARGE SCALE GENOMIC DNA]</scope>
    <source>
        <strain evidence="2 3">DSM 44109</strain>
    </source>
</reference>
<proteinExistence type="predicted"/>
<dbReference type="Gene3D" id="3.40.630.30">
    <property type="match status" value="1"/>
</dbReference>
<dbReference type="PROSITE" id="PS51186">
    <property type="entry name" value="GNAT"/>
    <property type="match status" value="1"/>
</dbReference>
<sequence length="299" mass="33642">MRQTRYQQRLYTGPADLRSMQSLTQRLWSPASRWHAGELAWLRLQHIGREPEWRTSLWQAGPEVVAWAWARPPGRLDLHLDPAHPELAGEILRWFDGTPHDGERTVTLLDAETALIDTLREHGYRERAAGPFFIHLRRSLDDLPRPRVPDGYTLRPVRGEDDAEARAAVHRAAFSLPGLPPSRVTADSYLQVMRAWPYRTELDWLVEAPDGTPAAFCLVWLDGHNHCAVLEPVGTAPEHRRLGLAGAATLAALHAARRLGAGSARVCARGDDDYPSARATYQALGFRPYARNVSFVRDH</sequence>
<dbReference type="EMBL" id="JAUSRB010000002">
    <property type="protein sequence ID" value="MDP9869767.1"/>
    <property type="molecule type" value="Genomic_DNA"/>
</dbReference>
<dbReference type="Proteomes" id="UP001230426">
    <property type="component" value="Unassembled WGS sequence"/>
</dbReference>
<keyword evidence="3" id="KW-1185">Reference proteome</keyword>
<dbReference type="InterPro" id="IPR016181">
    <property type="entry name" value="Acyl_CoA_acyltransferase"/>
</dbReference>